<evidence type="ECO:0000313" key="3">
    <source>
        <dbReference type="EMBL" id="KAL3785465.1"/>
    </source>
</evidence>
<evidence type="ECO:0008006" key="5">
    <source>
        <dbReference type="Google" id="ProtNLM"/>
    </source>
</evidence>
<keyword evidence="2" id="KW-0472">Membrane</keyword>
<accession>A0ABD3PBB1</accession>
<comment type="caution">
    <text evidence="3">The sequence shown here is derived from an EMBL/GenBank/DDBJ whole genome shotgun (WGS) entry which is preliminary data.</text>
</comment>
<feature type="transmembrane region" description="Helical" evidence="2">
    <location>
        <begin position="51"/>
        <end position="80"/>
    </location>
</feature>
<feature type="region of interest" description="Disordered" evidence="1">
    <location>
        <begin position="1"/>
        <end position="28"/>
    </location>
</feature>
<keyword evidence="4" id="KW-1185">Reference proteome</keyword>
<evidence type="ECO:0000313" key="4">
    <source>
        <dbReference type="Proteomes" id="UP001516023"/>
    </source>
</evidence>
<keyword evidence="2" id="KW-0812">Transmembrane</keyword>
<reference evidence="3 4" key="1">
    <citation type="journal article" date="2020" name="G3 (Bethesda)">
        <title>Improved Reference Genome for Cyclotella cryptica CCMP332, a Model for Cell Wall Morphogenesis, Salinity Adaptation, and Lipid Production in Diatoms (Bacillariophyta).</title>
        <authorList>
            <person name="Roberts W.R."/>
            <person name="Downey K.M."/>
            <person name="Ruck E.C."/>
            <person name="Traller J.C."/>
            <person name="Alverson A.J."/>
        </authorList>
    </citation>
    <scope>NUCLEOTIDE SEQUENCE [LARGE SCALE GENOMIC DNA]</scope>
    <source>
        <strain evidence="3 4">CCMP332</strain>
    </source>
</reference>
<dbReference type="EMBL" id="JABMIG020000214">
    <property type="protein sequence ID" value="KAL3785465.1"/>
    <property type="molecule type" value="Genomic_DNA"/>
</dbReference>
<dbReference type="AlphaFoldDB" id="A0ABD3PBB1"/>
<sequence length="119" mass="12628">MARKVRIGPDGNVIKDGDENGAAGGGGAGRRRFRLPSYVDVFGFHLEFKHFILLLMLVALTMGPVGAALFLSFLTLYTIYQRRFASSSSSSGGARWKDGKAVGSNIKGVGDLPKPPKGG</sequence>
<keyword evidence="2" id="KW-1133">Transmembrane helix</keyword>
<evidence type="ECO:0000256" key="1">
    <source>
        <dbReference type="SAM" id="MobiDB-lite"/>
    </source>
</evidence>
<name>A0ABD3PBB1_9STRA</name>
<organism evidence="3 4">
    <name type="scientific">Cyclotella cryptica</name>
    <dbReference type="NCBI Taxonomy" id="29204"/>
    <lineage>
        <taxon>Eukaryota</taxon>
        <taxon>Sar</taxon>
        <taxon>Stramenopiles</taxon>
        <taxon>Ochrophyta</taxon>
        <taxon>Bacillariophyta</taxon>
        <taxon>Coscinodiscophyceae</taxon>
        <taxon>Thalassiosirophycidae</taxon>
        <taxon>Stephanodiscales</taxon>
        <taxon>Stephanodiscaceae</taxon>
        <taxon>Cyclotella</taxon>
    </lineage>
</organism>
<protein>
    <recommendedName>
        <fullName evidence="5">Transmembrane protein</fullName>
    </recommendedName>
</protein>
<feature type="region of interest" description="Disordered" evidence="1">
    <location>
        <begin position="85"/>
        <end position="119"/>
    </location>
</feature>
<evidence type="ECO:0000256" key="2">
    <source>
        <dbReference type="SAM" id="Phobius"/>
    </source>
</evidence>
<proteinExistence type="predicted"/>
<dbReference type="Proteomes" id="UP001516023">
    <property type="component" value="Unassembled WGS sequence"/>
</dbReference>
<gene>
    <name evidence="3" type="ORF">HJC23_008275</name>
</gene>